<evidence type="ECO:0000256" key="4">
    <source>
        <dbReference type="ARBA" id="ARBA00022989"/>
    </source>
</evidence>
<sequence>MLEPWEKILLLTAFFILFVLVFTGVLKYMPQHLAFLHRRGMYYLLGKEDDPRLLWQWVSKLLAGDAGVPAGVSAGLNAATGGRAEL</sequence>
<dbReference type="InterPro" id="IPR024512">
    <property type="entry name" value="Ser_palmitoyltrfase_ssu-like"/>
</dbReference>
<evidence type="ECO:0000313" key="6">
    <source>
        <dbReference type="EMBL" id="KJA18266.1"/>
    </source>
</evidence>
<evidence type="ECO:0000256" key="2">
    <source>
        <dbReference type="ARBA" id="ARBA00022692"/>
    </source>
</evidence>
<dbReference type="OrthoDB" id="202672at2759"/>
<dbReference type="AlphaFoldDB" id="A0A0D2NNE4"/>
<accession>A0A0D2NNE4</accession>
<keyword evidence="5" id="KW-0472">Membrane</keyword>
<comment type="subcellular location">
    <subcellularLocation>
        <location evidence="1">Endoplasmic reticulum membrane</location>
        <topology evidence="1">Multi-pass membrane protein</topology>
    </subcellularLocation>
</comment>
<keyword evidence="3" id="KW-0256">Endoplasmic reticulum</keyword>
<evidence type="ECO:0000256" key="3">
    <source>
        <dbReference type="ARBA" id="ARBA00022824"/>
    </source>
</evidence>
<keyword evidence="4" id="KW-1133">Transmembrane helix</keyword>
<keyword evidence="7" id="KW-1185">Reference proteome</keyword>
<protein>
    <submittedName>
        <fullName evidence="6">Uncharacterized protein</fullName>
    </submittedName>
</protein>
<dbReference type="GO" id="GO:0005789">
    <property type="term" value="C:endoplasmic reticulum membrane"/>
    <property type="evidence" value="ECO:0007669"/>
    <property type="project" value="UniProtKB-SubCell"/>
</dbReference>
<proteinExistence type="predicted"/>
<dbReference type="OMA" id="MQRRSAY"/>
<evidence type="ECO:0000256" key="1">
    <source>
        <dbReference type="ARBA" id="ARBA00004477"/>
    </source>
</evidence>
<dbReference type="STRING" id="945553.A0A0D2NNE4"/>
<keyword evidence="2" id="KW-0812">Transmembrane</keyword>
<reference evidence="7" key="1">
    <citation type="submission" date="2014-04" db="EMBL/GenBank/DDBJ databases">
        <title>Evolutionary Origins and Diversification of the Mycorrhizal Mutualists.</title>
        <authorList>
            <consortium name="DOE Joint Genome Institute"/>
            <consortium name="Mycorrhizal Genomics Consortium"/>
            <person name="Kohler A."/>
            <person name="Kuo A."/>
            <person name="Nagy L.G."/>
            <person name="Floudas D."/>
            <person name="Copeland A."/>
            <person name="Barry K.W."/>
            <person name="Cichocki N."/>
            <person name="Veneault-Fourrey C."/>
            <person name="LaButti K."/>
            <person name="Lindquist E.A."/>
            <person name="Lipzen A."/>
            <person name="Lundell T."/>
            <person name="Morin E."/>
            <person name="Murat C."/>
            <person name="Riley R."/>
            <person name="Ohm R."/>
            <person name="Sun H."/>
            <person name="Tunlid A."/>
            <person name="Henrissat B."/>
            <person name="Grigoriev I.V."/>
            <person name="Hibbett D.S."/>
            <person name="Martin F."/>
        </authorList>
    </citation>
    <scope>NUCLEOTIDE SEQUENCE [LARGE SCALE GENOMIC DNA]</scope>
    <source>
        <strain evidence="7">FD-334 SS-4</strain>
    </source>
</reference>
<evidence type="ECO:0000313" key="7">
    <source>
        <dbReference type="Proteomes" id="UP000054270"/>
    </source>
</evidence>
<gene>
    <name evidence="6" type="ORF">HYPSUDRAFT_45444</name>
</gene>
<name>A0A0D2NNE4_HYPSF</name>
<dbReference type="EMBL" id="KN817591">
    <property type="protein sequence ID" value="KJA18266.1"/>
    <property type="molecule type" value="Genomic_DNA"/>
</dbReference>
<dbReference type="Pfam" id="PF11779">
    <property type="entry name" value="SPT_ssu-like"/>
    <property type="match status" value="1"/>
</dbReference>
<evidence type="ECO:0000256" key="5">
    <source>
        <dbReference type="ARBA" id="ARBA00023136"/>
    </source>
</evidence>
<dbReference type="Proteomes" id="UP000054270">
    <property type="component" value="Unassembled WGS sequence"/>
</dbReference>
<organism evidence="6 7">
    <name type="scientific">Hypholoma sublateritium (strain FD-334 SS-4)</name>
    <dbReference type="NCBI Taxonomy" id="945553"/>
    <lineage>
        <taxon>Eukaryota</taxon>
        <taxon>Fungi</taxon>
        <taxon>Dikarya</taxon>
        <taxon>Basidiomycota</taxon>
        <taxon>Agaricomycotina</taxon>
        <taxon>Agaricomycetes</taxon>
        <taxon>Agaricomycetidae</taxon>
        <taxon>Agaricales</taxon>
        <taxon>Agaricineae</taxon>
        <taxon>Strophariaceae</taxon>
        <taxon>Hypholoma</taxon>
    </lineage>
</organism>